<dbReference type="InterPro" id="IPR006195">
    <property type="entry name" value="aa-tRNA-synth_II"/>
</dbReference>
<dbReference type="PANTHER" id="PTHR11451">
    <property type="entry name" value="THREONINE-TRNA LIGASE"/>
    <property type="match status" value="1"/>
</dbReference>
<evidence type="ECO:0000256" key="2">
    <source>
        <dbReference type="ARBA" id="ARBA00008226"/>
    </source>
</evidence>
<dbReference type="FunFam" id="3.30.930.10:FF:000039">
    <property type="entry name" value="Threonyl-tRNA synthetase, mitochondrial"/>
    <property type="match status" value="1"/>
</dbReference>
<comment type="catalytic activity">
    <reaction evidence="14">
        <text>tRNA(Thr) + L-threonine + ATP = L-threonyl-tRNA(Thr) + AMP + diphosphate + H(+)</text>
        <dbReference type="Rhea" id="RHEA:24624"/>
        <dbReference type="Rhea" id="RHEA-COMP:9670"/>
        <dbReference type="Rhea" id="RHEA-COMP:9704"/>
        <dbReference type="ChEBI" id="CHEBI:15378"/>
        <dbReference type="ChEBI" id="CHEBI:30616"/>
        <dbReference type="ChEBI" id="CHEBI:33019"/>
        <dbReference type="ChEBI" id="CHEBI:57926"/>
        <dbReference type="ChEBI" id="CHEBI:78442"/>
        <dbReference type="ChEBI" id="CHEBI:78534"/>
        <dbReference type="ChEBI" id="CHEBI:456215"/>
        <dbReference type="EC" id="6.1.1.3"/>
    </reaction>
</comment>
<keyword evidence="7" id="KW-0862">Zinc</keyword>
<dbReference type="Gene3D" id="3.30.980.10">
    <property type="entry name" value="Threonyl-trna Synthetase, Chain A, domain 2"/>
    <property type="match status" value="1"/>
</dbReference>
<dbReference type="InterPro" id="IPR018163">
    <property type="entry name" value="Thr/Ala-tRNA-synth_IIc_edit"/>
</dbReference>
<dbReference type="Gene3D" id="3.30.930.10">
    <property type="entry name" value="Bira Bifunctional Protein, Domain 2"/>
    <property type="match status" value="1"/>
</dbReference>
<evidence type="ECO:0000313" key="17">
    <source>
        <dbReference type="Proteomes" id="UP000053201"/>
    </source>
</evidence>
<dbReference type="Pfam" id="PF00587">
    <property type="entry name" value="tRNA-synt_2b"/>
    <property type="match status" value="1"/>
</dbReference>
<dbReference type="InterPro" id="IPR047246">
    <property type="entry name" value="ThrRS_anticodon"/>
</dbReference>
<sequence>MKRLTVTRLGFGLRRPVSHSNLPVRVYPLLRLASSYVQQRLAIWDEEVRKDKFTEKSVDIEVHVEGKKMVTGIAGVLTPLDVLKAVSDVGYASDSHLLAVLNKAHPWDLSRPIEASCTLQLIPTHSDSELAHTTLWHSSAHLLGWALEKQFGDELLLCDGPSLKSGGFYYDGLVRRGLSGEDTGMDEIPQLVQPDGQLYNVTDADVRDLEITMKAFAKKKAPFQRLVVSRSVAEHMFRYNPFKLQFLSRIPPTESVTLYRCGDFIDLCRGPHVPHTGYLRAHKLLRTGGAQWDASQGSKHQPLSRIYGIAFSNVEKLRAWQIAQEDAAKRDHRLIAKKQGLFSVNSLAPGSPFMLPHGTRIVQRLMDFLRGEYRRFGYEEVVTPLLFNKDLWVTSGHWENYKEDMFVVGGGHTCGDGQTEGEHEEIHGLKPMNCPGHCLLFANTAKSYRELPVRLAEFSPLHRNEASGALTGLTRVRKFHQDDAHIFCTPAQITSEIISTLQFIDRVYKIFNFPSYELTLSTRPAQNYIGTISQWEDAENQLRTALNATGRDWTIKEGDGAFYGPKIDIMVNDAMGRAHQTATIQLDFQLPQRFGLKYQAEDGGFHPPVIVHRAILGSIERMMAILIEHYAGKWPFWLSPRQAIVIPVGMEYQDYARSVCQELSGRGVDISAGNKRFWYVDVDETDHSLAKRIREAQKAQYNFMLVAGERERASKQVTVRRRDGTNLGTMSLEEVALMFGKLETAFE</sequence>
<dbReference type="GO" id="GO:0004829">
    <property type="term" value="F:threonine-tRNA ligase activity"/>
    <property type="evidence" value="ECO:0007669"/>
    <property type="project" value="UniProtKB-EC"/>
</dbReference>
<evidence type="ECO:0000256" key="11">
    <source>
        <dbReference type="ARBA" id="ARBA00023128"/>
    </source>
</evidence>
<dbReference type="PROSITE" id="PS50862">
    <property type="entry name" value="AA_TRNA_LIGASE_II"/>
    <property type="match status" value="1"/>
</dbReference>
<keyword evidence="11" id="KW-0496">Mitochondrion</keyword>
<evidence type="ECO:0000259" key="15">
    <source>
        <dbReference type="PROSITE" id="PS50862"/>
    </source>
</evidence>
<keyword evidence="9" id="KW-0648">Protein biosynthesis</keyword>
<dbReference type="GO" id="GO:0006435">
    <property type="term" value="P:threonyl-tRNA aminoacylation"/>
    <property type="evidence" value="ECO:0007669"/>
    <property type="project" value="InterPro"/>
</dbReference>
<dbReference type="Pfam" id="PF07973">
    <property type="entry name" value="tRNA_SAD"/>
    <property type="match status" value="1"/>
</dbReference>
<evidence type="ECO:0000256" key="5">
    <source>
        <dbReference type="ARBA" id="ARBA00022723"/>
    </source>
</evidence>
<dbReference type="CDD" id="cd00771">
    <property type="entry name" value="ThrRS_core"/>
    <property type="match status" value="1"/>
</dbReference>
<keyword evidence="12" id="KW-0030">Aminoacyl-tRNA synthetase</keyword>
<dbReference type="STRING" id="645134.A0A0L0H874"/>
<dbReference type="InterPro" id="IPR012675">
    <property type="entry name" value="Beta-grasp_dom_sf"/>
</dbReference>
<organism evidence="16 17">
    <name type="scientific">Spizellomyces punctatus (strain DAOM BR117)</name>
    <dbReference type="NCBI Taxonomy" id="645134"/>
    <lineage>
        <taxon>Eukaryota</taxon>
        <taxon>Fungi</taxon>
        <taxon>Fungi incertae sedis</taxon>
        <taxon>Chytridiomycota</taxon>
        <taxon>Chytridiomycota incertae sedis</taxon>
        <taxon>Chytridiomycetes</taxon>
        <taxon>Spizellomycetales</taxon>
        <taxon>Spizellomycetaceae</taxon>
        <taxon>Spizellomyces</taxon>
    </lineage>
</organism>
<name>A0A0L0H874_SPIPD</name>
<dbReference type="GeneID" id="27690741"/>
<feature type="domain" description="Aminoacyl-transfer RNA synthetases class-II family profile" evidence="15">
    <location>
        <begin position="356"/>
        <end position="635"/>
    </location>
</feature>
<dbReference type="InterPro" id="IPR004154">
    <property type="entry name" value="Anticodon-bd"/>
</dbReference>
<keyword evidence="6" id="KW-0547">Nucleotide-binding</keyword>
<dbReference type="OrthoDB" id="5423599at2759"/>
<dbReference type="InterPro" id="IPR002314">
    <property type="entry name" value="aa-tRNA-synt_IIb"/>
</dbReference>
<dbReference type="VEuPathDB" id="FungiDB:SPPG_07532"/>
<evidence type="ECO:0000256" key="4">
    <source>
        <dbReference type="ARBA" id="ARBA00022598"/>
    </source>
</evidence>
<protein>
    <recommendedName>
        <fullName evidence="3">threonine--tRNA ligase</fullName>
        <ecNumber evidence="3">6.1.1.3</ecNumber>
    </recommendedName>
    <alternativeName>
        <fullName evidence="13">Threonyl-tRNA synthetase</fullName>
    </alternativeName>
</protein>
<dbReference type="Pfam" id="PF03129">
    <property type="entry name" value="HGTP_anticodon"/>
    <property type="match status" value="1"/>
</dbReference>
<dbReference type="InterPro" id="IPR012947">
    <property type="entry name" value="tRNA_SAD"/>
</dbReference>
<keyword evidence="17" id="KW-1185">Reference proteome</keyword>
<dbReference type="NCBIfam" id="TIGR00418">
    <property type="entry name" value="thrS"/>
    <property type="match status" value="1"/>
</dbReference>
<dbReference type="Proteomes" id="UP000053201">
    <property type="component" value="Unassembled WGS sequence"/>
</dbReference>
<dbReference type="eggNOG" id="KOG1637">
    <property type="taxonomic scope" value="Eukaryota"/>
</dbReference>
<dbReference type="FunFam" id="3.30.980.10:FF:000005">
    <property type="entry name" value="Threonyl-tRNA synthetase, mitochondrial"/>
    <property type="match status" value="1"/>
</dbReference>
<dbReference type="GO" id="GO:0046872">
    <property type="term" value="F:metal ion binding"/>
    <property type="evidence" value="ECO:0007669"/>
    <property type="project" value="UniProtKB-KW"/>
</dbReference>
<evidence type="ECO:0000256" key="8">
    <source>
        <dbReference type="ARBA" id="ARBA00022840"/>
    </source>
</evidence>
<dbReference type="EMBL" id="KQ257465">
    <property type="protein sequence ID" value="KNC97141.1"/>
    <property type="molecule type" value="Genomic_DNA"/>
</dbReference>
<dbReference type="Gene3D" id="3.40.50.800">
    <property type="entry name" value="Anticodon-binding domain"/>
    <property type="match status" value="1"/>
</dbReference>
<evidence type="ECO:0000256" key="7">
    <source>
        <dbReference type="ARBA" id="ARBA00022833"/>
    </source>
</evidence>
<keyword evidence="10" id="KW-0809">Transit peptide</keyword>
<dbReference type="GO" id="GO:0005524">
    <property type="term" value="F:ATP binding"/>
    <property type="evidence" value="ECO:0007669"/>
    <property type="project" value="UniProtKB-KW"/>
</dbReference>
<keyword evidence="5" id="KW-0479">Metal-binding</keyword>
<evidence type="ECO:0000256" key="3">
    <source>
        <dbReference type="ARBA" id="ARBA00013163"/>
    </source>
</evidence>
<dbReference type="PRINTS" id="PR01047">
    <property type="entry name" value="TRNASYNTHTHR"/>
</dbReference>
<dbReference type="InterPro" id="IPR036621">
    <property type="entry name" value="Anticodon-bd_dom_sf"/>
</dbReference>
<evidence type="ECO:0000256" key="10">
    <source>
        <dbReference type="ARBA" id="ARBA00022946"/>
    </source>
</evidence>
<accession>A0A0L0H874</accession>
<comment type="subcellular location">
    <subcellularLocation>
        <location evidence="1">Mitochondrion matrix</location>
    </subcellularLocation>
</comment>
<evidence type="ECO:0000313" key="16">
    <source>
        <dbReference type="EMBL" id="KNC97141.1"/>
    </source>
</evidence>
<dbReference type="EC" id="6.1.1.3" evidence="3"/>
<keyword evidence="8" id="KW-0067">ATP-binding</keyword>
<dbReference type="SUPFAM" id="SSF55186">
    <property type="entry name" value="ThrRS/AlaRS common domain"/>
    <property type="match status" value="1"/>
</dbReference>
<dbReference type="InterPro" id="IPR002320">
    <property type="entry name" value="Thr-tRNA-ligase_IIa"/>
</dbReference>
<proteinExistence type="inferred from homology"/>
<keyword evidence="4 16" id="KW-0436">Ligase</keyword>
<dbReference type="Gene3D" id="3.10.20.30">
    <property type="match status" value="1"/>
</dbReference>
<evidence type="ECO:0000256" key="9">
    <source>
        <dbReference type="ARBA" id="ARBA00022917"/>
    </source>
</evidence>
<evidence type="ECO:0000256" key="6">
    <source>
        <dbReference type="ARBA" id="ARBA00022741"/>
    </source>
</evidence>
<dbReference type="CDD" id="cd00860">
    <property type="entry name" value="ThrRS_anticodon"/>
    <property type="match status" value="1"/>
</dbReference>
<evidence type="ECO:0000256" key="14">
    <source>
        <dbReference type="ARBA" id="ARBA00049515"/>
    </source>
</evidence>
<comment type="similarity">
    <text evidence="2">Belongs to the class-II aminoacyl-tRNA synthetase family.</text>
</comment>
<dbReference type="AlphaFoldDB" id="A0A0L0H874"/>
<gene>
    <name evidence="16" type="ORF">SPPG_07532</name>
</gene>
<dbReference type="SUPFAM" id="SSF52954">
    <property type="entry name" value="Class II aaRS ABD-related"/>
    <property type="match status" value="1"/>
</dbReference>
<evidence type="ECO:0000256" key="12">
    <source>
        <dbReference type="ARBA" id="ARBA00023146"/>
    </source>
</evidence>
<dbReference type="GO" id="GO:0005759">
    <property type="term" value="C:mitochondrial matrix"/>
    <property type="evidence" value="ECO:0007669"/>
    <property type="project" value="UniProtKB-SubCell"/>
</dbReference>
<dbReference type="InterPro" id="IPR045864">
    <property type="entry name" value="aa-tRNA-synth_II/BPL/LPL"/>
</dbReference>
<dbReference type="InterPro" id="IPR033728">
    <property type="entry name" value="ThrRS_core"/>
</dbReference>
<evidence type="ECO:0000256" key="13">
    <source>
        <dbReference type="ARBA" id="ARBA00031900"/>
    </source>
</evidence>
<dbReference type="SUPFAM" id="SSF55681">
    <property type="entry name" value="Class II aaRS and biotin synthetases"/>
    <property type="match status" value="1"/>
</dbReference>
<dbReference type="PANTHER" id="PTHR11451:SF44">
    <property type="entry name" value="THREONINE--TRNA LIGASE, CHLOROPLASTIC_MITOCHONDRIAL 2"/>
    <property type="match status" value="1"/>
</dbReference>
<dbReference type="OMA" id="KDSHEYA"/>
<dbReference type="HAMAP" id="MF_00184">
    <property type="entry name" value="Thr_tRNA_synth"/>
    <property type="match status" value="1"/>
</dbReference>
<evidence type="ECO:0000256" key="1">
    <source>
        <dbReference type="ARBA" id="ARBA00004305"/>
    </source>
</evidence>
<dbReference type="RefSeq" id="XP_016605181.1">
    <property type="nucleotide sequence ID" value="XM_016755698.1"/>
</dbReference>
<reference evidence="16 17" key="1">
    <citation type="submission" date="2009-08" db="EMBL/GenBank/DDBJ databases">
        <title>The Genome Sequence of Spizellomyces punctatus strain DAOM BR117.</title>
        <authorList>
            <consortium name="The Broad Institute Genome Sequencing Platform"/>
            <person name="Russ C."/>
            <person name="Cuomo C."/>
            <person name="Shea T."/>
            <person name="Young S.K."/>
            <person name="Zeng Q."/>
            <person name="Koehrsen M."/>
            <person name="Haas B."/>
            <person name="Borodovsky M."/>
            <person name="Guigo R."/>
            <person name="Alvarado L."/>
            <person name="Berlin A."/>
            <person name="Bochicchio J."/>
            <person name="Borenstein D."/>
            <person name="Chapman S."/>
            <person name="Chen Z."/>
            <person name="Engels R."/>
            <person name="Freedman E."/>
            <person name="Gellesch M."/>
            <person name="Goldberg J."/>
            <person name="Griggs A."/>
            <person name="Gujja S."/>
            <person name="Heiman D."/>
            <person name="Hepburn T."/>
            <person name="Howarth C."/>
            <person name="Jen D."/>
            <person name="Larson L."/>
            <person name="Lewis B."/>
            <person name="Mehta T."/>
            <person name="Park D."/>
            <person name="Pearson M."/>
            <person name="Roberts A."/>
            <person name="Saif S."/>
            <person name="Shenoy N."/>
            <person name="Sisk P."/>
            <person name="Stolte C."/>
            <person name="Sykes S."/>
            <person name="Thomson T."/>
            <person name="Walk T."/>
            <person name="White J."/>
            <person name="Yandava C."/>
            <person name="Burger G."/>
            <person name="Gray M.W."/>
            <person name="Holland P.W.H."/>
            <person name="King N."/>
            <person name="Lang F.B.F."/>
            <person name="Roger A.J."/>
            <person name="Ruiz-Trillo I."/>
            <person name="Lander E."/>
            <person name="Nusbaum C."/>
        </authorList>
    </citation>
    <scope>NUCLEOTIDE SEQUENCE [LARGE SCALE GENOMIC DNA]</scope>
    <source>
        <strain evidence="16 17">DAOM BR117</strain>
    </source>
</reference>
<dbReference type="SMART" id="SM00863">
    <property type="entry name" value="tRNA_SAD"/>
    <property type="match status" value="1"/>
</dbReference>
<dbReference type="InParanoid" id="A0A0L0H874"/>